<dbReference type="Pfam" id="PF07648">
    <property type="entry name" value="Kazal_2"/>
    <property type="match status" value="2"/>
</dbReference>
<name>A0A2A4JGL7_HELVI</name>
<protein>
    <recommendedName>
        <fullName evidence="2">Kazal-like domain-containing protein</fullName>
    </recommendedName>
</protein>
<sequence length="383" mass="44389">MKIFCLVVIFFSKTDGKVPDHEKREFCDNLTCGEDDNKVCGVRYEEDEVIFRLFDNECQLMLYGCQVDDNETFGIISMDHCSEPTYTSDIEHVDSTDACPNCVNVTEQPVCGIRRYGEGFRVRTFDNKCQLRKHNCDYDLNFTIAEYFICLYNPENEEINDTEEINDGEVEVAPEQTKPEKVQKTNNVVVVHGSGFDARNINQSIAKFFAATHRSQLRLKEVHSMLNESARKMLLRIFGPAKVFTPFIVIPKNISEDYWHIPTLSSCFHKCPTKCPDTYAPVCGSPGTDVRDPALMFQNHCYMDAAQCKTIWVNEYYSGATYVEQAFVFCLGDELNGMARFFPFIRTLQRLGRIKPKGYFRYRIKNMKWFNNHMDLKWPRFNG</sequence>
<comment type="caution">
    <text evidence="3">The sequence shown here is derived from an EMBL/GenBank/DDBJ whole genome shotgun (WGS) entry which is preliminary data.</text>
</comment>
<feature type="signal peptide" evidence="1">
    <location>
        <begin position="1"/>
        <end position="16"/>
    </location>
</feature>
<evidence type="ECO:0000313" key="3">
    <source>
        <dbReference type="EMBL" id="PCG70858.1"/>
    </source>
</evidence>
<dbReference type="CDD" id="cd00104">
    <property type="entry name" value="KAZAL_FS"/>
    <property type="match status" value="1"/>
</dbReference>
<feature type="domain" description="Kazal-like" evidence="2">
    <location>
        <begin position="270"/>
        <end position="310"/>
    </location>
</feature>
<evidence type="ECO:0000256" key="1">
    <source>
        <dbReference type="SAM" id="SignalP"/>
    </source>
</evidence>
<evidence type="ECO:0000259" key="2">
    <source>
        <dbReference type="Pfam" id="PF07648"/>
    </source>
</evidence>
<reference evidence="3" key="1">
    <citation type="submission" date="2017-09" db="EMBL/GenBank/DDBJ databases">
        <title>Contemporary evolution of a Lepidopteran species, Heliothis virescens, in response to modern agricultural practices.</title>
        <authorList>
            <person name="Fritz M.L."/>
            <person name="Deyonke A.M."/>
            <person name="Papanicolaou A."/>
            <person name="Micinski S."/>
            <person name="Westbrook J."/>
            <person name="Gould F."/>
        </authorList>
    </citation>
    <scope>NUCLEOTIDE SEQUENCE [LARGE SCALE GENOMIC DNA]</scope>
    <source>
        <strain evidence="3">HvINT-</strain>
        <tissue evidence="3">Whole body</tissue>
    </source>
</reference>
<dbReference type="InterPro" id="IPR002350">
    <property type="entry name" value="Kazal_dom"/>
</dbReference>
<gene>
    <name evidence="3" type="ORF">B5V51_2505</name>
</gene>
<dbReference type="AlphaFoldDB" id="A0A2A4JGL7"/>
<dbReference type="Gene3D" id="3.30.60.30">
    <property type="match status" value="2"/>
</dbReference>
<feature type="chain" id="PRO_5012969282" description="Kazal-like domain-containing protein" evidence="1">
    <location>
        <begin position="17"/>
        <end position="383"/>
    </location>
</feature>
<dbReference type="EMBL" id="NWSH01001561">
    <property type="protein sequence ID" value="PCG70858.1"/>
    <property type="molecule type" value="Genomic_DNA"/>
</dbReference>
<dbReference type="InterPro" id="IPR036058">
    <property type="entry name" value="Kazal_dom_sf"/>
</dbReference>
<dbReference type="SUPFAM" id="SSF100895">
    <property type="entry name" value="Kazal-type serine protease inhibitors"/>
    <property type="match status" value="1"/>
</dbReference>
<accession>A0A2A4JGL7</accession>
<organism evidence="3">
    <name type="scientific">Heliothis virescens</name>
    <name type="common">Tobacco budworm moth</name>
    <dbReference type="NCBI Taxonomy" id="7102"/>
    <lineage>
        <taxon>Eukaryota</taxon>
        <taxon>Metazoa</taxon>
        <taxon>Ecdysozoa</taxon>
        <taxon>Arthropoda</taxon>
        <taxon>Hexapoda</taxon>
        <taxon>Insecta</taxon>
        <taxon>Pterygota</taxon>
        <taxon>Neoptera</taxon>
        <taxon>Endopterygota</taxon>
        <taxon>Lepidoptera</taxon>
        <taxon>Glossata</taxon>
        <taxon>Ditrysia</taxon>
        <taxon>Noctuoidea</taxon>
        <taxon>Noctuidae</taxon>
        <taxon>Heliothinae</taxon>
        <taxon>Heliothis</taxon>
    </lineage>
</organism>
<proteinExistence type="predicted"/>
<feature type="domain" description="Kazal-like" evidence="2">
    <location>
        <begin position="98"/>
        <end position="137"/>
    </location>
</feature>
<keyword evidence="1" id="KW-0732">Signal</keyword>